<keyword evidence="2" id="KW-1185">Reference proteome</keyword>
<reference evidence="1 2" key="1">
    <citation type="journal article" date="2018" name="Mol. Biol. Evol.">
        <title>Broad Genomic Sampling Reveals a Smut Pathogenic Ancestry of the Fungal Clade Ustilaginomycotina.</title>
        <authorList>
            <person name="Kijpornyongpan T."/>
            <person name="Mondo S.J."/>
            <person name="Barry K."/>
            <person name="Sandor L."/>
            <person name="Lee J."/>
            <person name="Lipzen A."/>
            <person name="Pangilinan J."/>
            <person name="LaButti K."/>
            <person name="Hainaut M."/>
            <person name="Henrissat B."/>
            <person name="Grigoriev I.V."/>
            <person name="Spatafora J.W."/>
            <person name="Aime M.C."/>
        </authorList>
    </citation>
    <scope>NUCLEOTIDE SEQUENCE [LARGE SCALE GENOMIC DNA]</scope>
    <source>
        <strain evidence="1 2">SA 807</strain>
    </source>
</reference>
<evidence type="ECO:0000313" key="1">
    <source>
        <dbReference type="EMBL" id="PWN53477.1"/>
    </source>
</evidence>
<evidence type="ECO:0000313" key="2">
    <source>
        <dbReference type="Proteomes" id="UP000245626"/>
    </source>
</evidence>
<name>A0ACD0P5Z4_9BASI</name>
<sequence>MSTTHNMFPSSNPTPKSSSPRGLQVFVLLPNADHENQPVSWVETLVMTSEDVEAILRPYGLDLVAFLRYAISSLIGSLDVRVFSSQEEAENLLCEPSARLSCPAKYFVRPTPPGAELFPTYYKDLDLHRSSVKGRRKGVPTQSKILTAVRDQAICQWTGAEATQICHLIPSRRGERIAERIASDLRQSLRPHQVLRLGARVILRSFSMLDHPRNLIFLKPDIHQQWDQALLAFIPYPNVAYDEDRQPRPYHSLEEVRQMNQPSTVFALPLGGVRMTDDGRLSGPSPHPMSSDLWPQEFLWSYAFASRFGVHFATRDLKSWARNYQGYMRELDERNSDTDITETTASGMDLDNDEQSSAQSPPAPSRRSTQVPSRQACSMASLDKVSAWSRGLPTDPAEYGPASEQIE</sequence>
<dbReference type="Proteomes" id="UP000245626">
    <property type="component" value="Unassembled WGS sequence"/>
</dbReference>
<organism evidence="1 2">
    <name type="scientific">Violaceomyces palustris</name>
    <dbReference type="NCBI Taxonomy" id="1673888"/>
    <lineage>
        <taxon>Eukaryota</taxon>
        <taxon>Fungi</taxon>
        <taxon>Dikarya</taxon>
        <taxon>Basidiomycota</taxon>
        <taxon>Ustilaginomycotina</taxon>
        <taxon>Ustilaginomycetes</taxon>
        <taxon>Violaceomycetales</taxon>
        <taxon>Violaceomycetaceae</taxon>
        <taxon>Violaceomyces</taxon>
    </lineage>
</organism>
<dbReference type="EMBL" id="KZ819723">
    <property type="protein sequence ID" value="PWN53477.1"/>
    <property type="molecule type" value="Genomic_DNA"/>
</dbReference>
<protein>
    <submittedName>
        <fullName evidence="1">Uncharacterized protein</fullName>
    </submittedName>
</protein>
<accession>A0ACD0P5Z4</accession>
<proteinExistence type="predicted"/>
<gene>
    <name evidence="1" type="ORF">IE53DRAFT_408637</name>
</gene>